<organism evidence="2 3">
    <name type="scientific">Glossina brevipalpis</name>
    <dbReference type="NCBI Taxonomy" id="37001"/>
    <lineage>
        <taxon>Eukaryota</taxon>
        <taxon>Metazoa</taxon>
        <taxon>Ecdysozoa</taxon>
        <taxon>Arthropoda</taxon>
        <taxon>Hexapoda</taxon>
        <taxon>Insecta</taxon>
        <taxon>Pterygota</taxon>
        <taxon>Neoptera</taxon>
        <taxon>Endopterygota</taxon>
        <taxon>Diptera</taxon>
        <taxon>Brachycera</taxon>
        <taxon>Muscomorpha</taxon>
        <taxon>Hippoboscoidea</taxon>
        <taxon>Glossinidae</taxon>
        <taxon>Glossina</taxon>
    </lineage>
</organism>
<reference evidence="2" key="2">
    <citation type="submission" date="2020-05" db="UniProtKB">
        <authorList>
            <consortium name="EnsemblMetazoa"/>
        </authorList>
    </citation>
    <scope>IDENTIFICATION</scope>
    <source>
        <strain evidence="2">IAEA</strain>
    </source>
</reference>
<dbReference type="STRING" id="37001.A0A1A9WTI9"/>
<proteinExistence type="predicted"/>
<feature type="chain" id="PRO_5008400675" evidence="1">
    <location>
        <begin position="33"/>
        <end position="198"/>
    </location>
</feature>
<feature type="signal peptide" evidence="1">
    <location>
        <begin position="1"/>
        <end position="32"/>
    </location>
</feature>
<dbReference type="AlphaFoldDB" id="A0A1A9WTI9"/>
<evidence type="ECO:0000256" key="1">
    <source>
        <dbReference type="SAM" id="SignalP"/>
    </source>
</evidence>
<keyword evidence="3" id="KW-1185">Reference proteome</keyword>
<sequence length="198" mass="22824">MQTGSSGCHYNWLTIMLLICLVFCYNQHATSALDSSTSNTTTNSTATNDTNDISKQELHLHIKEQHATTYIISNAVTHIITATITADTTDATTAATTTTTTTTIANTDLRRYSLYCHYLIRYNDMGCHHDHDHHHHHHHHHSYHLTSNNVNGLRYCCGCYSRCNMIWQRRCHTQWQFDFSCNYCPYINNTECKFVCLR</sequence>
<accession>A0A1A9WTI9</accession>
<name>A0A1A9WTI9_9MUSC</name>
<protein>
    <submittedName>
        <fullName evidence="2">Uncharacterized protein</fullName>
    </submittedName>
</protein>
<evidence type="ECO:0000313" key="2">
    <source>
        <dbReference type="EnsemblMetazoa" id="GBRI031426-PA"/>
    </source>
</evidence>
<dbReference type="EnsemblMetazoa" id="GBRI031426-RA">
    <property type="protein sequence ID" value="GBRI031426-PA"/>
    <property type="gene ID" value="GBRI031426"/>
</dbReference>
<keyword evidence="1" id="KW-0732">Signal</keyword>
<dbReference type="Proteomes" id="UP000091820">
    <property type="component" value="Unassembled WGS sequence"/>
</dbReference>
<dbReference type="VEuPathDB" id="VectorBase:GBRI031426"/>
<reference evidence="3" key="1">
    <citation type="submission" date="2014-03" db="EMBL/GenBank/DDBJ databases">
        <authorList>
            <person name="Aksoy S."/>
            <person name="Warren W."/>
            <person name="Wilson R.K."/>
        </authorList>
    </citation>
    <scope>NUCLEOTIDE SEQUENCE [LARGE SCALE GENOMIC DNA]</scope>
    <source>
        <strain evidence="3">IAEA</strain>
    </source>
</reference>
<evidence type="ECO:0000313" key="3">
    <source>
        <dbReference type="Proteomes" id="UP000091820"/>
    </source>
</evidence>